<dbReference type="InterPro" id="IPR036388">
    <property type="entry name" value="WH-like_DNA-bd_sf"/>
</dbReference>
<dbReference type="Gene3D" id="1.10.10.10">
    <property type="entry name" value="Winged helix-like DNA-binding domain superfamily/Winged helix DNA-binding domain"/>
    <property type="match status" value="1"/>
</dbReference>
<reference evidence="5" key="1">
    <citation type="submission" date="2024-07" db="EMBL/GenBank/DDBJ databases">
        <title>Halotolerant mesophilic bacterium Ornithinibacillus sp. 4-3, sp. nov., isolated from soil.</title>
        <authorList>
            <person name="Sidarenka A.V."/>
            <person name="Guliayeva D.E."/>
            <person name="Leanovich S.I."/>
            <person name="Hileuskaya K.S."/>
            <person name="Akhremchuk A.E."/>
            <person name="Sikolenko M.A."/>
            <person name="Valentovich L.N."/>
        </authorList>
    </citation>
    <scope>NUCLEOTIDE SEQUENCE</scope>
    <source>
        <strain evidence="5">4-3</strain>
    </source>
</reference>
<dbReference type="PANTHER" id="PTHR43537:SF24">
    <property type="entry name" value="GLUCONATE OPERON TRANSCRIPTIONAL REPRESSOR"/>
    <property type="match status" value="1"/>
</dbReference>
<gene>
    <name evidence="5" type="ORF">AB4Y30_02065</name>
</gene>
<evidence type="ECO:0000256" key="1">
    <source>
        <dbReference type="ARBA" id="ARBA00023015"/>
    </source>
</evidence>
<organism evidence="5">
    <name type="scientific">Ornithinibacillus sp. 4-3</name>
    <dbReference type="NCBI Taxonomy" id="3231488"/>
    <lineage>
        <taxon>Bacteria</taxon>
        <taxon>Bacillati</taxon>
        <taxon>Bacillota</taxon>
        <taxon>Bacilli</taxon>
        <taxon>Bacillales</taxon>
        <taxon>Bacillaceae</taxon>
        <taxon>Ornithinibacillus</taxon>
    </lineage>
</organism>
<dbReference type="SMART" id="SM00345">
    <property type="entry name" value="HTH_GNTR"/>
    <property type="match status" value="1"/>
</dbReference>
<dbReference type="GO" id="GO:0003677">
    <property type="term" value="F:DNA binding"/>
    <property type="evidence" value="ECO:0007669"/>
    <property type="project" value="UniProtKB-KW"/>
</dbReference>
<evidence type="ECO:0000259" key="4">
    <source>
        <dbReference type="PROSITE" id="PS50949"/>
    </source>
</evidence>
<keyword evidence="3" id="KW-0804">Transcription</keyword>
<dbReference type="Pfam" id="PF07729">
    <property type="entry name" value="FCD"/>
    <property type="match status" value="1"/>
</dbReference>
<dbReference type="PROSITE" id="PS50949">
    <property type="entry name" value="HTH_GNTR"/>
    <property type="match status" value="1"/>
</dbReference>
<name>A0AB39HSJ5_9BACI</name>
<dbReference type="SUPFAM" id="SSF46785">
    <property type="entry name" value="Winged helix' DNA-binding domain"/>
    <property type="match status" value="1"/>
</dbReference>
<accession>A0AB39HSJ5</accession>
<keyword evidence="1" id="KW-0805">Transcription regulation</keyword>
<keyword evidence="2" id="KW-0238">DNA-binding</keyword>
<dbReference type="InterPro" id="IPR008920">
    <property type="entry name" value="TF_FadR/GntR_C"/>
</dbReference>
<dbReference type="InterPro" id="IPR000524">
    <property type="entry name" value="Tscrpt_reg_HTH_GntR"/>
</dbReference>
<dbReference type="InterPro" id="IPR036390">
    <property type="entry name" value="WH_DNA-bd_sf"/>
</dbReference>
<evidence type="ECO:0000313" key="5">
    <source>
        <dbReference type="EMBL" id="XDK33176.1"/>
    </source>
</evidence>
<dbReference type="EMBL" id="CP162599">
    <property type="protein sequence ID" value="XDK33176.1"/>
    <property type="molecule type" value="Genomic_DNA"/>
</dbReference>
<evidence type="ECO:0000256" key="2">
    <source>
        <dbReference type="ARBA" id="ARBA00023125"/>
    </source>
</evidence>
<evidence type="ECO:0000256" key="3">
    <source>
        <dbReference type="ARBA" id="ARBA00023163"/>
    </source>
</evidence>
<dbReference type="InterPro" id="IPR011711">
    <property type="entry name" value="GntR_C"/>
</dbReference>
<proteinExistence type="predicted"/>
<dbReference type="SUPFAM" id="SSF48008">
    <property type="entry name" value="GntR ligand-binding domain-like"/>
    <property type="match status" value="1"/>
</dbReference>
<protein>
    <submittedName>
        <fullName evidence="5">GntR family transcriptional regulator</fullName>
    </submittedName>
</protein>
<dbReference type="SMART" id="SM00895">
    <property type="entry name" value="FCD"/>
    <property type="match status" value="1"/>
</dbReference>
<dbReference type="Gene3D" id="1.20.120.530">
    <property type="entry name" value="GntR ligand-binding domain-like"/>
    <property type="match status" value="1"/>
</dbReference>
<dbReference type="Pfam" id="PF00392">
    <property type="entry name" value="GntR"/>
    <property type="match status" value="1"/>
</dbReference>
<dbReference type="GO" id="GO:0003700">
    <property type="term" value="F:DNA-binding transcription factor activity"/>
    <property type="evidence" value="ECO:0007669"/>
    <property type="project" value="InterPro"/>
</dbReference>
<dbReference type="PANTHER" id="PTHR43537">
    <property type="entry name" value="TRANSCRIPTIONAL REGULATOR, GNTR FAMILY"/>
    <property type="match status" value="1"/>
</dbReference>
<sequence length="210" mass="24530">MTYKRLKSAILSNELNSYQYYTEEEFAEVLGVSRTPVREAIQGLVYERLLVSVPRKGVIIRKFSESEIDEIFLLREAVESIVLEKFMKTVTNDQINNLKEIVLKQKEAIDQNSKKLFIQFDQKFHNSILQHTNYELIGEFYKELHDLTVVIGHQAIREDGRMDRVIKEHETIIAAIEKGDVENAKNSMLTHLQNTMESYKRIGEKMEGLY</sequence>
<dbReference type="RefSeq" id="WP_368653858.1">
    <property type="nucleotide sequence ID" value="NZ_CP162599.1"/>
</dbReference>
<feature type="domain" description="HTH gntR-type" evidence="4">
    <location>
        <begin position="1"/>
        <end position="63"/>
    </location>
</feature>
<dbReference type="AlphaFoldDB" id="A0AB39HSJ5"/>